<name>A0AAD7KXY2_QUISA</name>
<dbReference type="EMBL" id="JARAOO010000013">
    <property type="protein sequence ID" value="KAJ7947161.1"/>
    <property type="molecule type" value="Genomic_DNA"/>
</dbReference>
<dbReference type="Proteomes" id="UP001163823">
    <property type="component" value="Chromosome 13"/>
</dbReference>
<accession>A0AAD7KXY2</accession>
<organism evidence="2 3">
    <name type="scientific">Quillaja saponaria</name>
    <name type="common">Soap bark tree</name>
    <dbReference type="NCBI Taxonomy" id="32244"/>
    <lineage>
        <taxon>Eukaryota</taxon>
        <taxon>Viridiplantae</taxon>
        <taxon>Streptophyta</taxon>
        <taxon>Embryophyta</taxon>
        <taxon>Tracheophyta</taxon>
        <taxon>Spermatophyta</taxon>
        <taxon>Magnoliopsida</taxon>
        <taxon>eudicotyledons</taxon>
        <taxon>Gunneridae</taxon>
        <taxon>Pentapetalae</taxon>
        <taxon>rosids</taxon>
        <taxon>fabids</taxon>
        <taxon>Fabales</taxon>
        <taxon>Quillajaceae</taxon>
        <taxon>Quillaja</taxon>
    </lineage>
</organism>
<reference evidence="2" key="1">
    <citation type="journal article" date="2023" name="Science">
        <title>Elucidation of the pathway for biosynthesis of saponin adjuvants from the soapbark tree.</title>
        <authorList>
            <person name="Reed J."/>
            <person name="Orme A."/>
            <person name="El-Demerdash A."/>
            <person name="Owen C."/>
            <person name="Martin L.B.B."/>
            <person name="Misra R.C."/>
            <person name="Kikuchi S."/>
            <person name="Rejzek M."/>
            <person name="Martin A.C."/>
            <person name="Harkess A."/>
            <person name="Leebens-Mack J."/>
            <person name="Louveau T."/>
            <person name="Stephenson M.J."/>
            <person name="Osbourn A."/>
        </authorList>
    </citation>
    <scope>NUCLEOTIDE SEQUENCE</scope>
    <source>
        <strain evidence="2">S10</strain>
    </source>
</reference>
<sequence>MGDGILSSSQPSGLQSAWGVPERWEPPAELQGHASTVSDSNTDLGTAVSQLVSHDDEWTYIEQPHTSGVSRGVEAHADSELYSDSSNLDEAEEHGKAHLDDRLAGDGPVEILNADHGWTCFCIC</sequence>
<protein>
    <submittedName>
        <fullName evidence="2">GBF-interacting protein 1-like</fullName>
    </submittedName>
</protein>
<keyword evidence="3" id="KW-1185">Reference proteome</keyword>
<evidence type="ECO:0000313" key="3">
    <source>
        <dbReference type="Proteomes" id="UP001163823"/>
    </source>
</evidence>
<feature type="region of interest" description="Disordered" evidence="1">
    <location>
        <begin position="1"/>
        <end position="45"/>
    </location>
</feature>
<comment type="caution">
    <text evidence="2">The sequence shown here is derived from an EMBL/GenBank/DDBJ whole genome shotgun (WGS) entry which is preliminary data.</text>
</comment>
<dbReference type="KEGG" id="qsa:O6P43_032005"/>
<feature type="compositionally biased region" description="Polar residues" evidence="1">
    <location>
        <begin position="1"/>
        <end position="15"/>
    </location>
</feature>
<feature type="compositionally biased region" description="Polar residues" evidence="1">
    <location>
        <begin position="33"/>
        <end position="45"/>
    </location>
</feature>
<dbReference type="AlphaFoldDB" id="A0AAD7KXY2"/>
<proteinExistence type="predicted"/>
<evidence type="ECO:0000313" key="2">
    <source>
        <dbReference type="EMBL" id="KAJ7947161.1"/>
    </source>
</evidence>
<evidence type="ECO:0000256" key="1">
    <source>
        <dbReference type="SAM" id="MobiDB-lite"/>
    </source>
</evidence>
<gene>
    <name evidence="2" type="ORF">O6P43_032005</name>
</gene>